<evidence type="ECO:0000313" key="4">
    <source>
        <dbReference type="EMBL" id="XFO69114.1"/>
    </source>
</evidence>
<sequence>MNRKIISVVCLGVFIFSLMLVGCGGSQKSSDNKKTLIRVGYILAPGSDADKGAQKFKELVEKNSNGRIEVQTFPSSQLGSDQDMFNAQQMGSLEMEICGDGPINIFEPTFGALTMPFAFRDMQHMLNVYNGPIGEQLNKAFIKDKGVRVVDTWVRGPRYLTANKEIVTPEDLQGYKLRVPTQTTYVETWKNLGAIPTAMNLSELYTALQQGVVGGQENPLDLIYTSSFYQVQKYVMDTKHVYGPYIVTVSDKFYSSLPDDLKKIVTDAAKEAGKYEKSLVENGEVQFKADLEKKGMKFVNVNRQAFIDKMKGLPEQLEKSQKWIPGQYQQIVETK</sequence>
<keyword evidence="2" id="KW-0813">Transport</keyword>
<dbReference type="NCBIfam" id="NF037995">
    <property type="entry name" value="TRAP_S1"/>
    <property type="match status" value="1"/>
</dbReference>
<reference evidence="4" key="1">
    <citation type="submission" date="2024-05" db="EMBL/GenBank/DDBJ databases">
        <title>Isolation and characterization of Sporomusa carbonis sp. nov., a carboxydotrophic hydrogenogen in the genus of Sporomusa isolated from a charcoal burning pile.</title>
        <authorList>
            <person name="Boeer T."/>
            <person name="Rosenbaum F."/>
            <person name="Eysell L."/>
            <person name="Mueller V."/>
            <person name="Daniel R."/>
            <person name="Poehlein A."/>
        </authorList>
    </citation>
    <scope>NUCLEOTIDE SEQUENCE [LARGE SCALE GENOMIC DNA]</scope>
    <source>
        <strain evidence="4">DSM 10669</strain>
    </source>
</reference>
<dbReference type="PANTHER" id="PTHR33376">
    <property type="match status" value="1"/>
</dbReference>
<dbReference type="PIRSF" id="PIRSF006470">
    <property type="entry name" value="DctB"/>
    <property type="match status" value="1"/>
</dbReference>
<dbReference type="InterPro" id="IPR004682">
    <property type="entry name" value="TRAP_DctP"/>
</dbReference>
<comment type="similarity">
    <text evidence="1">Belongs to the bacterial solute-binding protein 7 family.</text>
</comment>
<proteinExistence type="inferred from homology"/>
<accession>A0ABZ3ITS1</accession>
<dbReference type="Proteomes" id="UP000216752">
    <property type="component" value="Chromosome"/>
</dbReference>
<evidence type="ECO:0000313" key="5">
    <source>
        <dbReference type="Proteomes" id="UP000216752"/>
    </source>
</evidence>
<evidence type="ECO:0000256" key="3">
    <source>
        <dbReference type="ARBA" id="ARBA00022729"/>
    </source>
</evidence>
<evidence type="ECO:0000256" key="2">
    <source>
        <dbReference type="ARBA" id="ARBA00022448"/>
    </source>
</evidence>
<dbReference type="PROSITE" id="PS51257">
    <property type="entry name" value="PROKAR_LIPOPROTEIN"/>
    <property type="match status" value="1"/>
</dbReference>
<dbReference type="InterPro" id="IPR018389">
    <property type="entry name" value="DctP_fam"/>
</dbReference>
<keyword evidence="5" id="KW-1185">Reference proteome</keyword>
<protein>
    <recommendedName>
        <fullName evidence="6">2,3-diketo-L-gulonate-binding periplasmic protein YiaO</fullName>
    </recommendedName>
</protein>
<organism evidence="4 5">
    <name type="scientific">Sporomusa silvacetica DSM 10669</name>
    <dbReference type="NCBI Taxonomy" id="1123289"/>
    <lineage>
        <taxon>Bacteria</taxon>
        <taxon>Bacillati</taxon>
        <taxon>Bacillota</taxon>
        <taxon>Negativicutes</taxon>
        <taxon>Selenomonadales</taxon>
        <taxon>Sporomusaceae</taxon>
        <taxon>Sporomusa</taxon>
    </lineage>
</organism>
<dbReference type="NCBIfam" id="TIGR00787">
    <property type="entry name" value="dctP"/>
    <property type="match status" value="1"/>
</dbReference>
<dbReference type="PANTHER" id="PTHR33376:SF7">
    <property type="entry name" value="C4-DICARBOXYLATE-BINDING PROTEIN DCTB"/>
    <property type="match status" value="1"/>
</dbReference>
<dbReference type="EMBL" id="CP155573">
    <property type="protein sequence ID" value="XFO69114.1"/>
    <property type="molecule type" value="Genomic_DNA"/>
</dbReference>
<evidence type="ECO:0000256" key="1">
    <source>
        <dbReference type="ARBA" id="ARBA00009023"/>
    </source>
</evidence>
<dbReference type="InterPro" id="IPR038404">
    <property type="entry name" value="TRAP_DctP_sf"/>
</dbReference>
<dbReference type="Gene3D" id="3.40.190.170">
    <property type="entry name" value="Bacterial extracellular solute-binding protein, family 7"/>
    <property type="match status" value="1"/>
</dbReference>
<dbReference type="Pfam" id="PF03480">
    <property type="entry name" value="DctP"/>
    <property type="match status" value="1"/>
</dbReference>
<name>A0ABZ3ITS1_9FIRM</name>
<gene>
    <name evidence="4" type="ORF">SPSIL_053440</name>
</gene>
<keyword evidence="3" id="KW-0732">Signal</keyword>
<dbReference type="CDD" id="cd13603">
    <property type="entry name" value="PBP2_TRAP_Siap_TeaA_like"/>
    <property type="match status" value="1"/>
</dbReference>
<evidence type="ECO:0008006" key="6">
    <source>
        <dbReference type="Google" id="ProtNLM"/>
    </source>
</evidence>